<proteinExistence type="predicted"/>
<dbReference type="RefSeq" id="WP_109732870.1">
    <property type="nucleotide sequence ID" value="NZ_BAAACK010000005.1"/>
</dbReference>
<feature type="region of interest" description="Disordered" evidence="1">
    <location>
        <begin position="720"/>
        <end position="750"/>
    </location>
</feature>
<dbReference type="CDD" id="cd03143">
    <property type="entry name" value="A4_beta-galactosidase_middle_domain"/>
    <property type="match status" value="1"/>
</dbReference>
<comment type="caution">
    <text evidence="2">The sequence shown here is derived from an EMBL/GenBank/DDBJ whole genome shotgun (WGS) entry which is preliminary data.</text>
</comment>
<evidence type="ECO:0000313" key="3">
    <source>
        <dbReference type="Proteomes" id="UP000245845"/>
    </source>
</evidence>
<feature type="compositionally biased region" description="Basic and acidic residues" evidence="1">
    <location>
        <begin position="725"/>
        <end position="743"/>
    </location>
</feature>
<gene>
    <name evidence="2" type="ORF">A8806_113123</name>
</gene>
<organism evidence="2 3">
    <name type="scientific">Faecalicatena orotica</name>
    <dbReference type="NCBI Taxonomy" id="1544"/>
    <lineage>
        <taxon>Bacteria</taxon>
        <taxon>Bacillati</taxon>
        <taxon>Bacillota</taxon>
        <taxon>Clostridia</taxon>
        <taxon>Lachnospirales</taxon>
        <taxon>Lachnospiraceae</taxon>
        <taxon>Faecalicatena</taxon>
    </lineage>
</organism>
<evidence type="ECO:0000256" key="1">
    <source>
        <dbReference type="SAM" id="MobiDB-lite"/>
    </source>
</evidence>
<dbReference type="EMBL" id="QGDL01000013">
    <property type="protein sequence ID" value="PWJ23689.1"/>
    <property type="molecule type" value="Genomic_DNA"/>
</dbReference>
<reference evidence="2 3" key="1">
    <citation type="submission" date="2018-05" db="EMBL/GenBank/DDBJ databases">
        <title>The Hungate 1000. A catalogue of reference genomes from the rumen microbiome.</title>
        <authorList>
            <person name="Kelly W."/>
        </authorList>
    </citation>
    <scope>NUCLEOTIDE SEQUENCE [LARGE SCALE GENOMIC DNA]</scope>
    <source>
        <strain evidence="2 3">NLAE-zl-C242</strain>
    </source>
</reference>
<sequence length="1062" mass="122202">MFLHHKPEKMRESDFHNPPAKFRGAPFWAWNCKLEKEELREQIGCFKEMGMGGFHMHCRTGLDTEYLGDEFMELVADCSETAKSKDMLCWLYDEDRYASGFGGGYVTKDIAFRERYLYFTPEKEEGFLKNRASFEAACAKGEEPKGYFLKAYRITLENGLLDTYEVFEDEETEGIGLWYLYLALDEKSSWYNNQTYVDTLNKAALDKFIDITYERYYEKLGKDFGAGIPAIFTDEPQFSEIQHLAFAEERRGLKLPYTDDMEESFQKTYGESLLGHLPEVIWEKLDGEAATLRYRYINHLTDRFVEAYAKNIGDWCEAHNLAFTGHMKGEETLASQTVFVGEVMRSLRHFHIPGHDVLCDQRDYPTAKMAQSVARQYGRYGGLTETYGVTNWDFDFKGHKMSGDWQAAMGIAVRVHHVSWVSMKGEAKRDYPASINYQSPWYKEYPLLEDYFGRVNAAMTSGTPDVKIGVIHPIESYWMAFGPYEQTYEKREAMEEQYRNLCDWLTFGQLDFDYISEALLEEEKGAAYDENGFIMGEMRYPVVLVPDCTTLRKNTLKRLADYAGNGGQVVILGHPPVCVDGMKSGQGEELAALCERIPFEKGTVMKRLESFRSVDVLLENGGRSDNLLYQMRRDEDGKWFFLAHGFEKIRDGFWSMVDCEDYPYVEKLHIRLEGLYDLTVYDAMSGENYPLPCSHRDGQTWCEYNLGVHDSLLLRLRPAESGAGGREDKKTDKKQDTDPENRMLAEPQYRTRLPQPQSVTLEEPNVLLLDKADYRLNDGMWKKEEDILKLDNICRESLGYPPKEEAGAQPWTVKDQKGFPDTLWLRFNIESEIDVPACLALESRDVTQIYVNGILVDKEAKGWFVDKAIEKVEIPDIHKGSNTIVLQIPYGEKANVESCYLLGGFGVEVCGKEKRIVPLRNEYVFGDLTRQGLPFYGGNLTYHCKFVSEGGRTHIRAQYFSSPLLGVTLNGKKMGRIAFAPYELDLGVLEPGDYEIDITAFGNRFPTFGQLHNCDKNYSWFASCSWRTKNDRYAPEYQMKETGVLVTPELIVREDRIWNSIM</sequence>
<protein>
    <submittedName>
        <fullName evidence="2">Alpha-L-rhamnosidase-like protein</fullName>
    </submittedName>
</protein>
<dbReference type="PANTHER" id="PTHR36848:SF2">
    <property type="entry name" value="SECRETED PROTEIN"/>
    <property type="match status" value="1"/>
</dbReference>
<accession>A0A2Y9BJ11</accession>
<dbReference type="InterPro" id="IPR029062">
    <property type="entry name" value="Class_I_gatase-like"/>
</dbReference>
<name>A0A2Y9BJ11_9FIRM</name>
<dbReference type="PANTHER" id="PTHR36848">
    <property type="entry name" value="DNA-BINDING PROTEIN (PUTATIVE SECRETED PROTEIN)-RELATED"/>
    <property type="match status" value="1"/>
</dbReference>
<dbReference type="Proteomes" id="UP000245845">
    <property type="component" value="Unassembled WGS sequence"/>
</dbReference>
<evidence type="ECO:0000313" key="2">
    <source>
        <dbReference type="EMBL" id="PWJ23689.1"/>
    </source>
</evidence>
<dbReference type="Gene3D" id="3.40.50.880">
    <property type="match status" value="1"/>
</dbReference>
<keyword evidence="3" id="KW-1185">Reference proteome</keyword>
<dbReference type="AlphaFoldDB" id="A0A2Y9BJ11"/>
<dbReference type="OrthoDB" id="9761519at2"/>
<dbReference type="InterPro" id="IPR053161">
    <property type="entry name" value="Ulvan_degrading_GH"/>
</dbReference>